<comment type="caution">
    <text evidence="1">The sequence shown here is derived from an EMBL/GenBank/DDBJ whole genome shotgun (WGS) entry which is preliminary data.</text>
</comment>
<name>A0A835IWX6_9MAGN</name>
<organism evidence="1 2">
    <name type="scientific">Coptis chinensis</name>
    <dbReference type="NCBI Taxonomy" id="261450"/>
    <lineage>
        <taxon>Eukaryota</taxon>
        <taxon>Viridiplantae</taxon>
        <taxon>Streptophyta</taxon>
        <taxon>Embryophyta</taxon>
        <taxon>Tracheophyta</taxon>
        <taxon>Spermatophyta</taxon>
        <taxon>Magnoliopsida</taxon>
        <taxon>Ranunculales</taxon>
        <taxon>Ranunculaceae</taxon>
        <taxon>Coptidoideae</taxon>
        <taxon>Coptis</taxon>
    </lineage>
</organism>
<dbReference type="Proteomes" id="UP000631114">
    <property type="component" value="Unassembled WGS sequence"/>
</dbReference>
<proteinExistence type="predicted"/>
<dbReference type="OrthoDB" id="1935770at2759"/>
<gene>
    <name evidence="1" type="ORF">IFM89_015634</name>
</gene>
<keyword evidence="2" id="KW-1185">Reference proteome</keyword>
<evidence type="ECO:0000313" key="2">
    <source>
        <dbReference type="Proteomes" id="UP000631114"/>
    </source>
</evidence>
<accession>A0A835IWX6</accession>
<dbReference type="EMBL" id="JADFTS010000001">
    <property type="protein sequence ID" value="KAF9624914.1"/>
    <property type="molecule type" value="Genomic_DNA"/>
</dbReference>
<dbReference type="PANTHER" id="PTHR46183">
    <property type="entry name" value="PROTEIN CLMP1"/>
    <property type="match status" value="1"/>
</dbReference>
<sequence>MVTSKFQEVSALAFLNWGNVHMCAARKRIPLDDNASKEVMIAQLQLAYDWVKEKYALAGEKYEEALKIKPNFYEGLFALGHQHFETAKLQWSFTLANKVDLETWDPTETIKLFNNASRGVIVDREFYNGVYQLHNCPRHLTCDQQSFTALYSRVTMQKIIDC</sequence>
<dbReference type="PANTHER" id="PTHR46183:SF8">
    <property type="entry name" value="PROTEIN CLMP1"/>
    <property type="match status" value="1"/>
</dbReference>
<dbReference type="AlphaFoldDB" id="A0A835IWX6"/>
<reference evidence="1 2" key="1">
    <citation type="submission" date="2020-10" db="EMBL/GenBank/DDBJ databases">
        <title>The Coptis chinensis genome and diversification of protoberbering-type alkaloids.</title>
        <authorList>
            <person name="Wang B."/>
            <person name="Shu S."/>
            <person name="Song C."/>
            <person name="Liu Y."/>
        </authorList>
    </citation>
    <scope>NUCLEOTIDE SEQUENCE [LARGE SCALE GENOMIC DNA]</scope>
    <source>
        <strain evidence="1">HL-2020</strain>
        <tissue evidence="1">Leaf</tissue>
    </source>
</reference>
<dbReference type="InterPro" id="IPR044517">
    <property type="entry name" value="PHOX1-4"/>
</dbReference>
<protein>
    <submittedName>
        <fullName evidence="1">Uncharacterized protein</fullName>
    </submittedName>
</protein>
<evidence type="ECO:0000313" key="1">
    <source>
        <dbReference type="EMBL" id="KAF9624914.1"/>
    </source>
</evidence>